<dbReference type="InterPro" id="IPR011050">
    <property type="entry name" value="Pectin_lyase_fold/virulence"/>
</dbReference>
<feature type="chain" id="PRO_5045169071" evidence="1">
    <location>
        <begin position="30"/>
        <end position="503"/>
    </location>
</feature>
<name>A0ABS9CCW1_9BACT</name>
<organism evidence="4 5">
    <name type="scientific">Xylanibacter brevis</name>
    <dbReference type="NCBI Taxonomy" id="83231"/>
    <lineage>
        <taxon>Bacteria</taxon>
        <taxon>Pseudomonadati</taxon>
        <taxon>Bacteroidota</taxon>
        <taxon>Bacteroidia</taxon>
        <taxon>Bacteroidales</taxon>
        <taxon>Prevotellaceae</taxon>
        <taxon>Xylanibacter</taxon>
    </lineage>
</organism>
<comment type="caution">
    <text evidence="4">The sequence shown here is derived from an EMBL/GenBank/DDBJ whole genome shotgun (WGS) entry which is preliminary data.</text>
</comment>
<keyword evidence="5" id="KW-1185">Reference proteome</keyword>
<evidence type="ECO:0000259" key="2">
    <source>
        <dbReference type="Pfam" id="PF16318"/>
    </source>
</evidence>
<protein>
    <submittedName>
        <fullName evidence="4">DUF4957 domain-containing protein</fullName>
    </submittedName>
</protein>
<feature type="domain" description="DUF4992" evidence="3">
    <location>
        <begin position="1"/>
        <end position="169"/>
    </location>
</feature>
<keyword evidence="1" id="KW-0732">Signal</keyword>
<feature type="domain" description="DUF4957" evidence="2">
    <location>
        <begin position="178"/>
        <end position="355"/>
    </location>
</feature>
<evidence type="ECO:0000313" key="5">
    <source>
        <dbReference type="Proteomes" id="UP001200470"/>
    </source>
</evidence>
<accession>A0ABS9CCW1</accession>
<evidence type="ECO:0000313" key="4">
    <source>
        <dbReference type="EMBL" id="MCF2562798.1"/>
    </source>
</evidence>
<evidence type="ECO:0000259" key="3">
    <source>
        <dbReference type="Pfam" id="PF16383"/>
    </source>
</evidence>
<gene>
    <name evidence="4" type="ORF">I6E12_01520</name>
</gene>
<reference evidence="4 5" key="1">
    <citation type="submission" date="2020-12" db="EMBL/GenBank/DDBJ databases">
        <title>Whole genome sequences of gut porcine anaerobes.</title>
        <authorList>
            <person name="Kubasova T."/>
            <person name="Jahodarova E."/>
            <person name="Rychlik I."/>
        </authorList>
    </citation>
    <scope>NUCLEOTIDE SEQUENCE [LARGE SCALE GENOMIC DNA]</scope>
    <source>
        <strain evidence="4 5">An925</strain>
    </source>
</reference>
<evidence type="ECO:0000256" key="1">
    <source>
        <dbReference type="SAM" id="SignalP"/>
    </source>
</evidence>
<feature type="signal peptide" evidence="1">
    <location>
        <begin position="1"/>
        <end position="29"/>
    </location>
</feature>
<dbReference type="Pfam" id="PF16383">
    <property type="entry name" value="DUF4992"/>
    <property type="match status" value="1"/>
</dbReference>
<dbReference type="RefSeq" id="WP_301637356.1">
    <property type="nucleotide sequence ID" value="NZ_JADYTN010000002.1"/>
</dbReference>
<dbReference type="Pfam" id="PF16318">
    <property type="entry name" value="DUF4957"/>
    <property type="match status" value="1"/>
</dbReference>
<dbReference type="SUPFAM" id="SSF51126">
    <property type="entry name" value="Pectin lyase-like"/>
    <property type="match status" value="1"/>
</dbReference>
<dbReference type="Proteomes" id="UP001200470">
    <property type="component" value="Unassembled WGS sequence"/>
</dbReference>
<proteinExistence type="predicted"/>
<dbReference type="PROSITE" id="PS51257">
    <property type="entry name" value="PROKAR_LIPOPROTEIN"/>
    <property type="match status" value="1"/>
</dbReference>
<dbReference type="EMBL" id="JADYTN010000002">
    <property type="protein sequence ID" value="MCF2562798.1"/>
    <property type="molecule type" value="Genomic_DNA"/>
</dbReference>
<dbReference type="InterPro" id="IPR032155">
    <property type="entry name" value="DUF4992"/>
</dbReference>
<sequence length="503" mass="54713">MNKNRIFTSGKMCAIALVGAGALMLASCAEDGFTEEQFVSSVTNSKLTNPELTFGSQVNSDGSESVIVKWETVAGAGGYEYEAYNVDDPTKPVELAKGTVDGTSFTFPKAEDTNYEVKVHTLGNTRLNNTEADAPEAVKYSTLVPAITIPAGQDIAEFVAANMQDSENEQAFELEAGGQYTCNTAVDFKTNKMTLRGNKLDHATVVMGEKAAIFTSAQLKVKFIKFDCSAINRKGGVIEMSPEPPASCSAEAQKVGAGKNGGKPADVYILQDPIVIQDCAFKNVCDGLFSVGECSWGIADVRVMNCVVQLNNDGMKNSNGAIICGFSNAFKAPSGGSFWYGGIKSITIKESTIYNIVSNSKNRMFRFNNKDLDRAFPTADGSCTMMDNTFVRVYDKKEFGNNTPNRKEYVITFDNNIFYDCFRLQKFIQGNCTKTFHQELNTIQGIANSVDGTDKGKYATEEEIGIDVAETKKELDFTQPNYGINFKATGAISSTIGDPRWKN</sequence>
<dbReference type="InterPro" id="IPR032530">
    <property type="entry name" value="DUF4957"/>
</dbReference>